<gene>
    <name evidence="2" type="ORF">NDU88_005224</name>
</gene>
<organism evidence="2 3">
    <name type="scientific">Pleurodeles waltl</name>
    <name type="common">Iberian ribbed newt</name>
    <dbReference type="NCBI Taxonomy" id="8319"/>
    <lineage>
        <taxon>Eukaryota</taxon>
        <taxon>Metazoa</taxon>
        <taxon>Chordata</taxon>
        <taxon>Craniata</taxon>
        <taxon>Vertebrata</taxon>
        <taxon>Euteleostomi</taxon>
        <taxon>Amphibia</taxon>
        <taxon>Batrachia</taxon>
        <taxon>Caudata</taxon>
        <taxon>Salamandroidea</taxon>
        <taxon>Salamandridae</taxon>
        <taxon>Pleurodelinae</taxon>
        <taxon>Pleurodeles</taxon>
    </lineage>
</organism>
<feature type="region of interest" description="Disordered" evidence="1">
    <location>
        <begin position="141"/>
        <end position="163"/>
    </location>
</feature>
<evidence type="ECO:0000256" key="1">
    <source>
        <dbReference type="SAM" id="MobiDB-lite"/>
    </source>
</evidence>
<sequence>MSLGGCGQGPLVRRLTRKAQQMFVFCQGSHQVLFTVSLKKILNEWACCKMAVGVRRQRIEPLTPTGPFGLNLRAHGLQVPQRDSDETACLVCSQSHERPKNALCAKDSLCSKGRALTSGHQASTGEPIELISDSGSILRSTLKTTSSSTPSNPLPDEDNSDQPDILQRKFHINLVSGHVLAWPTSLHHLTIEKLISKKHRAYFLPKKSKENPLQISKMHTMIHYDLLLMDDEDIPWHERNAETSDEIRILP</sequence>
<keyword evidence="3" id="KW-1185">Reference proteome</keyword>
<proteinExistence type="predicted"/>
<dbReference type="EMBL" id="JANPWB010000006">
    <property type="protein sequence ID" value="KAJ1179996.1"/>
    <property type="molecule type" value="Genomic_DNA"/>
</dbReference>
<evidence type="ECO:0000313" key="2">
    <source>
        <dbReference type="EMBL" id="KAJ1179996.1"/>
    </source>
</evidence>
<dbReference type="Proteomes" id="UP001066276">
    <property type="component" value="Chromosome 3_2"/>
</dbReference>
<protein>
    <submittedName>
        <fullName evidence="2">Uncharacterized protein</fullName>
    </submittedName>
</protein>
<name>A0AAV7TUX0_PLEWA</name>
<reference evidence="2" key="1">
    <citation type="journal article" date="2022" name="bioRxiv">
        <title>Sequencing and chromosome-scale assembly of the giantPleurodeles waltlgenome.</title>
        <authorList>
            <person name="Brown T."/>
            <person name="Elewa A."/>
            <person name="Iarovenko S."/>
            <person name="Subramanian E."/>
            <person name="Araus A.J."/>
            <person name="Petzold A."/>
            <person name="Susuki M."/>
            <person name="Suzuki K.-i.T."/>
            <person name="Hayashi T."/>
            <person name="Toyoda A."/>
            <person name="Oliveira C."/>
            <person name="Osipova E."/>
            <person name="Leigh N.D."/>
            <person name="Simon A."/>
            <person name="Yun M.H."/>
        </authorList>
    </citation>
    <scope>NUCLEOTIDE SEQUENCE</scope>
    <source>
        <strain evidence="2">20211129_DDA</strain>
        <tissue evidence="2">Liver</tissue>
    </source>
</reference>
<feature type="compositionally biased region" description="Low complexity" evidence="1">
    <location>
        <begin position="141"/>
        <end position="151"/>
    </location>
</feature>
<comment type="caution">
    <text evidence="2">The sequence shown here is derived from an EMBL/GenBank/DDBJ whole genome shotgun (WGS) entry which is preliminary data.</text>
</comment>
<dbReference type="AlphaFoldDB" id="A0AAV7TUX0"/>
<accession>A0AAV7TUX0</accession>
<evidence type="ECO:0000313" key="3">
    <source>
        <dbReference type="Proteomes" id="UP001066276"/>
    </source>
</evidence>